<evidence type="ECO:0000256" key="8">
    <source>
        <dbReference type="SAM" id="MobiDB-lite"/>
    </source>
</evidence>
<keyword evidence="11" id="KW-1185">Reference proteome</keyword>
<dbReference type="PROSITE" id="PS50157">
    <property type="entry name" value="ZINC_FINGER_C2H2_2"/>
    <property type="match status" value="3"/>
</dbReference>
<dbReference type="InterPro" id="IPR044653">
    <property type="entry name" value="AZF1/2/3-like"/>
</dbReference>
<keyword evidence="3 7" id="KW-0863">Zinc-finger</keyword>
<dbReference type="PANTHER" id="PTHR45988:SF1">
    <property type="entry name" value="ZINC FINGER PROTEIN AZF2"/>
    <property type="match status" value="1"/>
</dbReference>
<feature type="compositionally biased region" description="Basic and acidic residues" evidence="8">
    <location>
        <begin position="246"/>
        <end position="260"/>
    </location>
</feature>
<dbReference type="OMA" id="SKRKYEC"/>
<feature type="compositionally biased region" description="Low complexity" evidence="8">
    <location>
        <begin position="129"/>
        <end position="147"/>
    </location>
</feature>
<proteinExistence type="predicted"/>
<dbReference type="SUPFAM" id="SSF57667">
    <property type="entry name" value="beta-beta-alpha zinc fingers"/>
    <property type="match status" value="2"/>
</dbReference>
<feature type="compositionally biased region" description="Acidic residues" evidence="8">
    <location>
        <begin position="65"/>
        <end position="77"/>
    </location>
</feature>
<feature type="compositionally biased region" description="Polar residues" evidence="8">
    <location>
        <begin position="271"/>
        <end position="286"/>
    </location>
</feature>
<dbReference type="EnsemblPlants" id="Kaladp0008s0291.1.v1.1">
    <property type="protein sequence ID" value="Kaladp0008s0291.1.v1.1.CDS.1"/>
    <property type="gene ID" value="Kaladp0008s0291.v1.1"/>
</dbReference>
<organism evidence="10 11">
    <name type="scientific">Kalanchoe fedtschenkoi</name>
    <name type="common">Lavender scallops</name>
    <name type="synonym">South American air plant</name>
    <dbReference type="NCBI Taxonomy" id="63787"/>
    <lineage>
        <taxon>Eukaryota</taxon>
        <taxon>Viridiplantae</taxon>
        <taxon>Streptophyta</taxon>
        <taxon>Embryophyta</taxon>
        <taxon>Tracheophyta</taxon>
        <taxon>Spermatophyta</taxon>
        <taxon>Magnoliopsida</taxon>
        <taxon>eudicotyledons</taxon>
        <taxon>Gunneridae</taxon>
        <taxon>Pentapetalae</taxon>
        <taxon>Saxifragales</taxon>
        <taxon>Crassulaceae</taxon>
        <taxon>Kalanchoe</taxon>
    </lineage>
</organism>
<evidence type="ECO:0000256" key="7">
    <source>
        <dbReference type="PROSITE-ProRule" id="PRU00042"/>
    </source>
</evidence>
<feature type="region of interest" description="Disordered" evidence="8">
    <location>
        <begin position="124"/>
        <end position="160"/>
    </location>
</feature>
<dbReference type="GO" id="GO:0000976">
    <property type="term" value="F:transcription cis-regulatory region binding"/>
    <property type="evidence" value="ECO:0007669"/>
    <property type="project" value="TreeGrafter"/>
</dbReference>
<accession>A0A7N0RBU8</accession>
<evidence type="ECO:0000256" key="1">
    <source>
        <dbReference type="ARBA" id="ARBA00022723"/>
    </source>
</evidence>
<feature type="compositionally biased region" description="Basic and acidic residues" evidence="8">
    <location>
        <begin position="584"/>
        <end position="593"/>
    </location>
</feature>
<dbReference type="InterPro" id="IPR036236">
    <property type="entry name" value="Znf_C2H2_sf"/>
</dbReference>
<keyword evidence="6" id="KW-0804">Transcription</keyword>
<dbReference type="InterPro" id="IPR013087">
    <property type="entry name" value="Znf_C2H2_type"/>
</dbReference>
<evidence type="ECO:0000256" key="5">
    <source>
        <dbReference type="ARBA" id="ARBA00023015"/>
    </source>
</evidence>
<dbReference type="PROSITE" id="PS00028">
    <property type="entry name" value="ZINC_FINGER_C2H2_1"/>
    <property type="match status" value="4"/>
</dbReference>
<keyword evidence="2" id="KW-0677">Repeat</keyword>
<keyword evidence="1" id="KW-0479">Metal-binding</keyword>
<dbReference type="Proteomes" id="UP000594263">
    <property type="component" value="Unplaced"/>
</dbReference>
<feature type="compositionally biased region" description="Basic residues" evidence="8">
    <location>
        <begin position="261"/>
        <end position="270"/>
    </location>
</feature>
<dbReference type="GO" id="GO:0003700">
    <property type="term" value="F:DNA-binding transcription factor activity"/>
    <property type="evidence" value="ECO:0007669"/>
    <property type="project" value="InterPro"/>
</dbReference>
<reference evidence="10" key="1">
    <citation type="submission" date="2021-01" db="UniProtKB">
        <authorList>
            <consortium name="EnsemblPlants"/>
        </authorList>
    </citation>
    <scope>IDENTIFICATION</scope>
</reference>
<evidence type="ECO:0000256" key="4">
    <source>
        <dbReference type="ARBA" id="ARBA00022833"/>
    </source>
</evidence>
<evidence type="ECO:0000256" key="2">
    <source>
        <dbReference type="ARBA" id="ARBA00022737"/>
    </source>
</evidence>
<evidence type="ECO:0000259" key="9">
    <source>
        <dbReference type="PROSITE" id="PS50157"/>
    </source>
</evidence>
<feature type="compositionally biased region" description="Basic and acidic residues" evidence="8">
    <location>
        <begin position="290"/>
        <end position="303"/>
    </location>
</feature>
<evidence type="ECO:0000313" key="11">
    <source>
        <dbReference type="Proteomes" id="UP000594263"/>
    </source>
</evidence>
<dbReference type="SMART" id="SM00355">
    <property type="entry name" value="ZnF_C2H2"/>
    <property type="match status" value="4"/>
</dbReference>
<feature type="domain" description="C2H2-type" evidence="9">
    <location>
        <begin position="408"/>
        <end position="435"/>
    </location>
</feature>
<keyword evidence="5" id="KW-0805">Transcription regulation</keyword>
<evidence type="ECO:0000256" key="6">
    <source>
        <dbReference type="ARBA" id="ARBA00023163"/>
    </source>
</evidence>
<dbReference type="GO" id="GO:0008270">
    <property type="term" value="F:zinc ion binding"/>
    <property type="evidence" value="ECO:0007669"/>
    <property type="project" value="UniProtKB-KW"/>
</dbReference>
<feature type="domain" description="C2H2-type" evidence="9">
    <location>
        <begin position="95"/>
        <end position="122"/>
    </location>
</feature>
<dbReference type="Gene3D" id="3.30.160.60">
    <property type="entry name" value="Classic Zinc Finger"/>
    <property type="match status" value="2"/>
</dbReference>
<keyword evidence="4" id="KW-0862">Zinc</keyword>
<dbReference type="PANTHER" id="PTHR45988">
    <property type="entry name" value="C2H2 TYPE ZINC FINGER TRANSCRIPTION FACTOR FAMILY-RELATED"/>
    <property type="match status" value="1"/>
</dbReference>
<protein>
    <recommendedName>
        <fullName evidence="9">C2H2-type domain-containing protein</fullName>
    </recommendedName>
</protein>
<dbReference type="GO" id="GO:0005634">
    <property type="term" value="C:nucleus"/>
    <property type="evidence" value="ECO:0007669"/>
    <property type="project" value="TreeGrafter"/>
</dbReference>
<dbReference type="AlphaFoldDB" id="A0A7N0RBU8"/>
<feature type="region of interest" description="Disordered" evidence="8">
    <location>
        <begin position="578"/>
        <end position="601"/>
    </location>
</feature>
<evidence type="ECO:0000313" key="10">
    <source>
        <dbReference type="EnsemblPlants" id="Kaladp0008s0291.1.v1.1.CDS.1"/>
    </source>
</evidence>
<name>A0A7N0RBU8_KALFE</name>
<feature type="compositionally biased region" description="Basic and acidic residues" evidence="8">
    <location>
        <begin position="148"/>
        <end position="160"/>
    </location>
</feature>
<feature type="region of interest" description="Disordered" evidence="8">
    <location>
        <begin position="43"/>
        <end position="80"/>
    </location>
</feature>
<dbReference type="Gramene" id="Kaladp0008s0291.1.v1.1">
    <property type="protein sequence ID" value="Kaladp0008s0291.1.v1.1.CDS.1"/>
    <property type="gene ID" value="Kaladp0008s0291.v1.1"/>
</dbReference>
<evidence type="ECO:0000256" key="3">
    <source>
        <dbReference type="ARBA" id="ARBA00022771"/>
    </source>
</evidence>
<feature type="region of interest" description="Disordered" evidence="8">
    <location>
        <begin position="246"/>
        <end position="306"/>
    </location>
</feature>
<feature type="domain" description="C2H2-type" evidence="9">
    <location>
        <begin position="20"/>
        <end position="47"/>
    </location>
</feature>
<dbReference type="Pfam" id="PF13912">
    <property type="entry name" value="zf-C2H2_6"/>
    <property type="match status" value="4"/>
</dbReference>
<sequence>MPERSCESDSMRDKEVEEEHVCTLCGKGFRSGKALGGHMRVHAQRHRSDQLKTSVVDGAAADGSCDMDVDEEEDEDDEVKRSCDELQMKDGGGKPICPICRRDFPSNKALFGHMRCHPERKWRGIQPPVYSSSSTVSDVQAHSSSSSHKSDHNDGDPFKSEVTDLEKDLLNFGWAAKARRGREGTVKSIAPEQAAGVQNLILLSRGGVDVKSRNKAEVGAEIKSKPLPAGPAIRDSTNFTRKLKLRGAEVESRGRVDHGSQKRRRKKRKTSQVLTTEEVSGLTNSGKKSKLADEEVEGSHDDGTQDLMIVESNPLHQLSGRRPPMISATEAGADVMPLEKVDASPHGYNAAELMQADLIETKKTQKVRKYLMISDLKPMSANLPHSSPVNPPPLHQDINTEVSDNERYKCTTCSKTFTSHQALGGHKSSHNKLRNPQVFRTDLPRPDSFTTQGGGSGNVDAGASHISGLIMAAAASAATPVHPMHQCNVCFKIYPTGQALGGHKRLHCSLTTNKTLPLPPPSIVIQEPAEAAASFHPSAPPLAQASDNDHGVVGRFDLNELPAVEDEDDQHAAVIQPVDNIAAGDDKDAHEPGDSPAALDY</sequence>